<keyword evidence="3" id="KW-1185">Reference proteome</keyword>
<reference evidence="3" key="1">
    <citation type="journal article" date="2019" name="Int. J. Syst. Evol. Microbiol.">
        <title>The Global Catalogue of Microorganisms (GCM) 10K type strain sequencing project: providing services to taxonomists for standard genome sequencing and annotation.</title>
        <authorList>
            <consortium name="The Broad Institute Genomics Platform"/>
            <consortium name="The Broad Institute Genome Sequencing Center for Infectious Disease"/>
            <person name="Wu L."/>
            <person name="Ma J."/>
        </authorList>
    </citation>
    <scope>NUCLEOTIDE SEQUENCE [LARGE SCALE GENOMIC DNA]</scope>
    <source>
        <strain evidence="3">JCM 11574</strain>
    </source>
</reference>
<name>A0ABP6MZK8_9ACTN</name>
<feature type="region of interest" description="Disordered" evidence="1">
    <location>
        <begin position="33"/>
        <end position="54"/>
    </location>
</feature>
<evidence type="ECO:0000313" key="3">
    <source>
        <dbReference type="Proteomes" id="UP001500893"/>
    </source>
</evidence>
<accession>A0ABP6MZK8</accession>
<proteinExistence type="predicted"/>
<dbReference type="RefSeq" id="WP_345048417.1">
    <property type="nucleotide sequence ID" value="NZ_BAAAVM010000019.1"/>
</dbReference>
<protein>
    <submittedName>
        <fullName evidence="2">Uncharacterized protein</fullName>
    </submittedName>
</protein>
<gene>
    <name evidence="2" type="ORF">GCM10010521_16880</name>
</gene>
<dbReference type="Proteomes" id="UP001500893">
    <property type="component" value="Unassembled WGS sequence"/>
</dbReference>
<comment type="caution">
    <text evidence="2">The sequence shown here is derived from an EMBL/GenBank/DDBJ whole genome shotgun (WGS) entry which is preliminary data.</text>
</comment>
<dbReference type="EMBL" id="BAAAVM010000019">
    <property type="protein sequence ID" value="GAA3131531.1"/>
    <property type="molecule type" value="Genomic_DNA"/>
</dbReference>
<feature type="region of interest" description="Disordered" evidence="1">
    <location>
        <begin position="69"/>
        <end position="90"/>
    </location>
</feature>
<sequence length="102" mass="10274">MHRTLADDPSRLPELLRAARDVAAREVAGPAGRLVAAPGRSPGRPPLPAEGAGGEGALARFADRCAPDFSGSAGPAAREPVPGGGLGPAVRRDAVQRCGSRC</sequence>
<evidence type="ECO:0000313" key="2">
    <source>
        <dbReference type="EMBL" id="GAA3131531.1"/>
    </source>
</evidence>
<organism evidence="2 3">
    <name type="scientific">Streptomyces rameus</name>
    <dbReference type="NCBI Taxonomy" id="68261"/>
    <lineage>
        <taxon>Bacteria</taxon>
        <taxon>Bacillati</taxon>
        <taxon>Actinomycetota</taxon>
        <taxon>Actinomycetes</taxon>
        <taxon>Kitasatosporales</taxon>
        <taxon>Streptomycetaceae</taxon>
        <taxon>Streptomyces</taxon>
    </lineage>
</organism>
<evidence type="ECO:0000256" key="1">
    <source>
        <dbReference type="SAM" id="MobiDB-lite"/>
    </source>
</evidence>